<sequence>MNASKNNIEYQIKKQIADREIMPSRDLWSEIQAHKPVESAKTKINWFLVAACVVLTCSLGIVLFFNQDNQVTQRYENIAKADKTEVQLPAQDEIQNKPAELIIKNNEQKIAVEKISTNNQKVLKKSPAVIHDELPSIQQNSPHVITEITPVESAKMIAQSDSAKIQVKKKRYVDPSTLLFSVEHKDVIEKTKGKSNVASIDLNEK</sequence>
<dbReference type="EMBL" id="FQVO01000005">
    <property type="protein sequence ID" value="SHE87969.1"/>
    <property type="molecule type" value="Genomic_DNA"/>
</dbReference>
<evidence type="ECO:0000256" key="1">
    <source>
        <dbReference type="SAM" id="Phobius"/>
    </source>
</evidence>
<accession>A0A1M4X3G5</accession>
<keyword evidence="1" id="KW-0472">Membrane</keyword>
<keyword evidence="1" id="KW-1133">Transmembrane helix</keyword>
<evidence type="ECO:0000313" key="3">
    <source>
        <dbReference type="Proteomes" id="UP000184236"/>
    </source>
</evidence>
<dbReference type="OrthoDB" id="1247025at2"/>
<keyword evidence="1" id="KW-0812">Transmembrane</keyword>
<dbReference type="RefSeq" id="WP_072884400.1">
    <property type="nucleotide sequence ID" value="NZ_FQVO01000005.1"/>
</dbReference>
<keyword evidence="3" id="KW-1185">Reference proteome</keyword>
<evidence type="ECO:0000313" key="2">
    <source>
        <dbReference type="EMBL" id="SHE87969.1"/>
    </source>
</evidence>
<reference evidence="3" key="1">
    <citation type="submission" date="2016-11" db="EMBL/GenBank/DDBJ databases">
        <authorList>
            <person name="Varghese N."/>
            <person name="Submissions S."/>
        </authorList>
    </citation>
    <scope>NUCLEOTIDE SEQUENCE [LARGE SCALE GENOMIC DNA]</scope>
    <source>
        <strain evidence="3">DSM 26898</strain>
    </source>
</reference>
<dbReference type="STRING" id="1302685.SAMN05444408_105162"/>
<organism evidence="2 3">
    <name type="scientific">Chryseobacterium takakiae</name>
    <dbReference type="NCBI Taxonomy" id="1302685"/>
    <lineage>
        <taxon>Bacteria</taxon>
        <taxon>Pseudomonadati</taxon>
        <taxon>Bacteroidota</taxon>
        <taxon>Flavobacteriia</taxon>
        <taxon>Flavobacteriales</taxon>
        <taxon>Weeksellaceae</taxon>
        <taxon>Chryseobacterium group</taxon>
        <taxon>Chryseobacterium</taxon>
    </lineage>
</organism>
<feature type="transmembrane region" description="Helical" evidence="1">
    <location>
        <begin position="44"/>
        <end position="65"/>
    </location>
</feature>
<gene>
    <name evidence="2" type="ORF">SAMN05444408_105162</name>
</gene>
<dbReference type="AlphaFoldDB" id="A0A1M4X3G5"/>
<protein>
    <submittedName>
        <fullName evidence="2">Uncharacterized protein</fullName>
    </submittedName>
</protein>
<dbReference type="Proteomes" id="UP000184236">
    <property type="component" value="Unassembled WGS sequence"/>
</dbReference>
<proteinExistence type="predicted"/>
<name>A0A1M4X3G5_9FLAO</name>